<dbReference type="Pfam" id="PF00355">
    <property type="entry name" value="Rieske"/>
    <property type="match status" value="1"/>
</dbReference>
<proteinExistence type="predicted"/>
<keyword evidence="3" id="KW-0408">Iron</keyword>
<dbReference type="InterPro" id="IPR017941">
    <property type="entry name" value="Rieske_2Fe-2S"/>
</dbReference>
<accession>A0A6J6X6Q5</accession>
<name>A0A6J6X6Q5_9ZZZZ</name>
<protein>
    <submittedName>
        <fullName evidence="6">Unannotated protein</fullName>
    </submittedName>
</protein>
<evidence type="ECO:0000256" key="1">
    <source>
        <dbReference type="ARBA" id="ARBA00022714"/>
    </source>
</evidence>
<keyword evidence="4" id="KW-0411">Iron-sulfur</keyword>
<dbReference type="CDD" id="cd03528">
    <property type="entry name" value="Rieske_RO_ferredoxin"/>
    <property type="match status" value="1"/>
</dbReference>
<reference evidence="6" key="1">
    <citation type="submission" date="2020-05" db="EMBL/GenBank/DDBJ databases">
        <authorList>
            <person name="Chiriac C."/>
            <person name="Salcher M."/>
            <person name="Ghai R."/>
            <person name="Kavagutti S V."/>
        </authorList>
    </citation>
    <scope>NUCLEOTIDE SEQUENCE</scope>
</reference>
<evidence type="ECO:0000313" key="6">
    <source>
        <dbReference type="EMBL" id="CAB4792402.1"/>
    </source>
</evidence>
<dbReference type="Gene3D" id="2.102.10.10">
    <property type="entry name" value="Rieske [2Fe-2S] iron-sulphur domain"/>
    <property type="match status" value="1"/>
</dbReference>
<keyword evidence="2" id="KW-0479">Metal-binding</keyword>
<evidence type="ECO:0000256" key="2">
    <source>
        <dbReference type="ARBA" id="ARBA00022723"/>
    </source>
</evidence>
<evidence type="ECO:0000259" key="5">
    <source>
        <dbReference type="PROSITE" id="PS51296"/>
    </source>
</evidence>
<evidence type="ECO:0000256" key="4">
    <source>
        <dbReference type="ARBA" id="ARBA00023014"/>
    </source>
</evidence>
<keyword evidence="1" id="KW-0001">2Fe-2S</keyword>
<evidence type="ECO:0000256" key="3">
    <source>
        <dbReference type="ARBA" id="ARBA00023004"/>
    </source>
</evidence>
<dbReference type="GO" id="GO:0046872">
    <property type="term" value="F:metal ion binding"/>
    <property type="evidence" value="ECO:0007669"/>
    <property type="project" value="UniProtKB-KW"/>
</dbReference>
<dbReference type="AlphaFoldDB" id="A0A6J6X6Q5"/>
<organism evidence="6">
    <name type="scientific">freshwater metagenome</name>
    <dbReference type="NCBI Taxonomy" id="449393"/>
    <lineage>
        <taxon>unclassified sequences</taxon>
        <taxon>metagenomes</taxon>
        <taxon>ecological metagenomes</taxon>
    </lineage>
</organism>
<dbReference type="SUPFAM" id="SSF50022">
    <property type="entry name" value="ISP domain"/>
    <property type="match status" value="1"/>
</dbReference>
<dbReference type="PANTHER" id="PTHR21496">
    <property type="entry name" value="FERREDOXIN-RELATED"/>
    <property type="match status" value="1"/>
</dbReference>
<gene>
    <name evidence="6" type="ORF">UFOPK3024_00112</name>
</gene>
<dbReference type="InterPro" id="IPR036922">
    <property type="entry name" value="Rieske_2Fe-2S_sf"/>
</dbReference>
<dbReference type="PANTHER" id="PTHR21496:SF23">
    <property type="entry name" value="3-PHENYLPROPIONATE_CINNAMIC ACID DIOXYGENASE FERREDOXIN SUBUNIT"/>
    <property type="match status" value="1"/>
</dbReference>
<dbReference type="GO" id="GO:0051537">
    <property type="term" value="F:2 iron, 2 sulfur cluster binding"/>
    <property type="evidence" value="ECO:0007669"/>
    <property type="project" value="UniProtKB-KW"/>
</dbReference>
<sequence length="123" mass="12987">MSPVVVCTLDQLDEDFPFVAEVEGVEVAIVRTQGALYAIKNECSHADVALSEGEVDDCHLECWMHGSRFNLRTGVPDSLPATQNVPVYVVSLESDAPNSAVLVDVSADASLVTPPSVSIGSKG</sequence>
<dbReference type="PROSITE" id="PS51296">
    <property type="entry name" value="RIESKE"/>
    <property type="match status" value="1"/>
</dbReference>
<dbReference type="EMBL" id="CAFAAK010000009">
    <property type="protein sequence ID" value="CAB4792402.1"/>
    <property type="molecule type" value="Genomic_DNA"/>
</dbReference>
<feature type="domain" description="Rieske" evidence="5">
    <location>
        <begin position="4"/>
        <end position="99"/>
    </location>
</feature>